<dbReference type="AlphaFoldDB" id="A0A8J2WL13"/>
<reference evidence="1" key="1">
    <citation type="submission" date="2021-11" db="EMBL/GenBank/DDBJ databases">
        <authorList>
            <person name="Schell T."/>
        </authorList>
    </citation>
    <scope>NUCLEOTIDE SEQUENCE</scope>
    <source>
        <strain evidence="1">M5</strain>
    </source>
</reference>
<sequence length="68" mass="7764">MADFEIFSSGVVRSQLRTNGLISLCLYAVHASEAGCIRNFFSSYLKMLQPKLAEWRILPRNLQLTRMA</sequence>
<comment type="caution">
    <text evidence="1">The sequence shown here is derived from an EMBL/GenBank/DDBJ whole genome shotgun (WGS) entry which is preliminary data.</text>
</comment>
<evidence type="ECO:0000313" key="1">
    <source>
        <dbReference type="EMBL" id="CAH0102997.1"/>
    </source>
</evidence>
<dbReference type="EMBL" id="CAKKLH010000101">
    <property type="protein sequence ID" value="CAH0102997.1"/>
    <property type="molecule type" value="Genomic_DNA"/>
</dbReference>
<protein>
    <submittedName>
        <fullName evidence="1">Uncharacterized protein</fullName>
    </submittedName>
</protein>
<proteinExistence type="predicted"/>
<evidence type="ECO:0000313" key="2">
    <source>
        <dbReference type="Proteomes" id="UP000789390"/>
    </source>
</evidence>
<gene>
    <name evidence="1" type="ORF">DGAL_LOCUS5530</name>
</gene>
<name>A0A8J2WL13_9CRUS</name>
<dbReference type="Proteomes" id="UP000789390">
    <property type="component" value="Unassembled WGS sequence"/>
</dbReference>
<organism evidence="1 2">
    <name type="scientific">Daphnia galeata</name>
    <dbReference type="NCBI Taxonomy" id="27404"/>
    <lineage>
        <taxon>Eukaryota</taxon>
        <taxon>Metazoa</taxon>
        <taxon>Ecdysozoa</taxon>
        <taxon>Arthropoda</taxon>
        <taxon>Crustacea</taxon>
        <taxon>Branchiopoda</taxon>
        <taxon>Diplostraca</taxon>
        <taxon>Cladocera</taxon>
        <taxon>Anomopoda</taxon>
        <taxon>Daphniidae</taxon>
        <taxon>Daphnia</taxon>
    </lineage>
</organism>
<keyword evidence="2" id="KW-1185">Reference proteome</keyword>
<accession>A0A8J2WL13</accession>